<comment type="caution">
    <text evidence="2">The sequence shown here is derived from an EMBL/GenBank/DDBJ whole genome shotgun (WGS) entry which is preliminary data.</text>
</comment>
<dbReference type="Pfam" id="PF00583">
    <property type="entry name" value="Acetyltransf_1"/>
    <property type="match status" value="1"/>
</dbReference>
<dbReference type="GeneID" id="77469633"/>
<accession>A0A2T3G3J9</accession>
<dbReference type="InterPro" id="IPR016181">
    <property type="entry name" value="Acyl_CoA_acyltransferase"/>
</dbReference>
<reference evidence="3" key="1">
    <citation type="submission" date="2018-03" db="EMBL/GenBank/DDBJ databases">
        <title>Lachnoclostridium SNUG30370 gen.nov., sp.nov., isolated from human faeces.</title>
        <authorList>
            <person name="Seo B."/>
            <person name="Jeon K."/>
            <person name="Ko G."/>
        </authorList>
    </citation>
    <scope>NUCLEOTIDE SEQUENCE [LARGE SCALE GENOMIC DNA]</scope>
    <source>
        <strain evidence="3">SNUG30370</strain>
    </source>
</reference>
<dbReference type="AlphaFoldDB" id="A0A2T3G3J9"/>
<evidence type="ECO:0000259" key="1">
    <source>
        <dbReference type="PROSITE" id="PS51186"/>
    </source>
</evidence>
<dbReference type="RefSeq" id="WP_106986906.1">
    <property type="nucleotide sequence ID" value="NZ_PYLP01000001.1"/>
</dbReference>
<gene>
    <name evidence="2" type="ORF">C7U55_00750</name>
</gene>
<evidence type="ECO:0000313" key="3">
    <source>
        <dbReference type="Proteomes" id="UP000241201"/>
    </source>
</evidence>
<dbReference type="SUPFAM" id="SSF55729">
    <property type="entry name" value="Acyl-CoA N-acyltransferases (Nat)"/>
    <property type="match status" value="1"/>
</dbReference>
<dbReference type="EMBL" id="PYLP01000001">
    <property type="protein sequence ID" value="PST42116.1"/>
    <property type="molecule type" value="Genomic_DNA"/>
</dbReference>
<feature type="domain" description="N-acetyltransferase" evidence="1">
    <location>
        <begin position="1"/>
        <end position="153"/>
    </location>
</feature>
<dbReference type="InterPro" id="IPR000182">
    <property type="entry name" value="GNAT_dom"/>
</dbReference>
<organism evidence="2 3">
    <name type="scientific">Faecalibacillus faecis</name>
    <dbReference type="NCBI Taxonomy" id="1982628"/>
    <lineage>
        <taxon>Bacteria</taxon>
        <taxon>Bacillati</taxon>
        <taxon>Bacillota</taxon>
        <taxon>Erysipelotrichia</taxon>
        <taxon>Erysipelotrichales</taxon>
        <taxon>Coprobacillaceae</taxon>
        <taxon>Faecalibacillus</taxon>
    </lineage>
</organism>
<keyword evidence="2" id="KW-0808">Transferase</keyword>
<protein>
    <submittedName>
        <fullName evidence="2">GNAT family N-acetyltransferase</fullName>
    </submittedName>
</protein>
<proteinExistence type="predicted"/>
<name>A0A2T3G3J9_9FIRM</name>
<evidence type="ECO:0000313" key="2">
    <source>
        <dbReference type="EMBL" id="PST42116.1"/>
    </source>
</evidence>
<keyword evidence="3" id="KW-1185">Reference proteome</keyword>
<dbReference type="GO" id="GO:0016747">
    <property type="term" value="F:acyltransferase activity, transferring groups other than amino-acyl groups"/>
    <property type="evidence" value="ECO:0007669"/>
    <property type="project" value="InterPro"/>
</dbReference>
<dbReference type="Proteomes" id="UP000241201">
    <property type="component" value="Unassembled WGS sequence"/>
</dbReference>
<sequence length="153" mass="18455">MIKLVQPQIEELKYRKKLLKDPQTMAFNKNNGGTVDFNEKIWQPWYALWMNDAKYYYAYIYDDILKKYIGEVSYYFEEEYREYVLNIIVEAKYRHLGKGKEALELLCQQAKENGLRFLCDDIEINNPAKNLFLDLGFKEVWARENITMLKKRL</sequence>
<dbReference type="Gene3D" id="3.40.630.30">
    <property type="match status" value="1"/>
</dbReference>
<dbReference type="PROSITE" id="PS51186">
    <property type="entry name" value="GNAT"/>
    <property type="match status" value="1"/>
</dbReference>